<dbReference type="PANTHER" id="PTHR11241:SF0">
    <property type="entry name" value="DEOXYURIDINE 5'-TRIPHOSPHATE NUCLEOTIDOHYDROLASE"/>
    <property type="match status" value="1"/>
</dbReference>
<name>A0A5J6VIR2_9VIRU</name>
<keyword evidence="4" id="KW-0378">Hydrolase</keyword>
<dbReference type="GO" id="GO:0046081">
    <property type="term" value="P:dUTP catabolic process"/>
    <property type="evidence" value="ECO:0007669"/>
    <property type="project" value="InterPro"/>
</dbReference>
<evidence type="ECO:0000256" key="1">
    <source>
        <dbReference type="ARBA" id="ARBA00003495"/>
    </source>
</evidence>
<organism evidence="7">
    <name type="scientific">Megaviridae environmental sample</name>
    <dbReference type="NCBI Taxonomy" id="1737588"/>
    <lineage>
        <taxon>Viruses</taxon>
        <taxon>Varidnaviria</taxon>
        <taxon>Bamfordvirae</taxon>
        <taxon>Nucleocytoviricota</taxon>
        <taxon>Megaviricetes</taxon>
        <taxon>Imitervirales</taxon>
        <taxon>Mimiviridae</taxon>
        <taxon>environmental samples</taxon>
    </lineage>
</organism>
<evidence type="ECO:0000256" key="4">
    <source>
        <dbReference type="ARBA" id="ARBA00022801"/>
    </source>
</evidence>
<dbReference type="SUPFAM" id="SSF51283">
    <property type="entry name" value="dUTPase-like"/>
    <property type="match status" value="1"/>
</dbReference>
<evidence type="ECO:0000256" key="3">
    <source>
        <dbReference type="ARBA" id="ARBA00012379"/>
    </source>
</evidence>
<evidence type="ECO:0000256" key="5">
    <source>
        <dbReference type="ARBA" id="ARBA00023080"/>
    </source>
</evidence>
<evidence type="ECO:0000256" key="2">
    <source>
        <dbReference type="ARBA" id="ARBA00006581"/>
    </source>
</evidence>
<dbReference type="InterPro" id="IPR029054">
    <property type="entry name" value="dUTPase-like"/>
</dbReference>
<dbReference type="Pfam" id="PF00692">
    <property type="entry name" value="dUTPase"/>
    <property type="match status" value="1"/>
</dbReference>
<comment type="function">
    <text evidence="1">This enzyme is involved in nucleotide metabolism: it produces dUMP, the immediate precursor of thymidine nucleotides and it decreases the intracellular concentration of dUTP so that uracil cannot be incorporated into DNA.</text>
</comment>
<protein>
    <recommendedName>
        <fullName evidence="3">dUTP diphosphatase</fullName>
        <ecNumber evidence="3">3.6.1.23</ecNumber>
    </recommendedName>
</protein>
<reference evidence="7" key="1">
    <citation type="journal article" date="2019" name="Philos. Trans. R. Soc. Lond., B, Biol. Sci.">
        <title>Targeted metagenomic recovery of four divergent viruses reveals shared and distinctive characteristics of giant viruses of marine eukaryotes.</title>
        <authorList>
            <person name="Needham D.M."/>
            <person name="Poirier C."/>
            <person name="Hehenberger E."/>
            <person name="Jimenez V."/>
            <person name="Swalwell J.E."/>
            <person name="Santoro A.E."/>
            <person name="Worden A.Z."/>
        </authorList>
    </citation>
    <scope>NUCLEOTIDE SEQUENCE</scope>
    <source>
        <strain evidence="7">OPacV-662</strain>
    </source>
</reference>
<feature type="domain" description="dUTPase-like" evidence="6">
    <location>
        <begin position="26"/>
        <end position="158"/>
    </location>
</feature>
<evidence type="ECO:0000313" key="7">
    <source>
        <dbReference type="EMBL" id="QFG73669.1"/>
    </source>
</evidence>
<dbReference type="GO" id="GO:0006226">
    <property type="term" value="P:dUMP biosynthetic process"/>
    <property type="evidence" value="ECO:0007669"/>
    <property type="project" value="InterPro"/>
</dbReference>
<dbReference type="InterPro" id="IPR008181">
    <property type="entry name" value="dUTPase"/>
</dbReference>
<dbReference type="InterPro" id="IPR033704">
    <property type="entry name" value="dUTPase_trimeric"/>
</dbReference>
<dbReference type="EMBL" id="MN448266">
    <property type="protein sequence ID" value="QFG73669.1"/>
    <property type="molecule type" value="Genomic_DNA"/>
</dbReference>
<dbReference type="InterPro" id="IPR036157">
    <property type="entry name" value="dUTPase-like_sf"/>
</dbReference>
<sequence length="159" mass="18056">MKLYIQLDTNCAQELDHMQPYYWEQTHLIERMERGDSGLDLVTPCDYVCLANETVAINLKIRCQPYFKDGVRRGYYLYPRSSIAKTPLRMANSVGIIDWGYRGNIIAKFHNTSNEEYVVEAGTRLVQLCSHDLTPIDIDIVDNVEDSIRGDGGFGSTGV</sequence>
<dbReference type="GO" id="GO:0000287">
    <property type="term" value="F:magnesium ion binding"/>
    <property type="evidence" value="ECO:0007669"/>
    <property type="project" value="InterPro"/>
</dbReference>
<proteinExistence type="inferred from homology"/>
<dbReference type="CDD" id="cd07557">
    <property type="entry name" value="trimeric_dUTPase"/>
    <property type="match status" value="1"/>
</dbReference>
<comment type="similarity">
    <text evidence="2">Belongs to the dUTPase family.</text>
</comment>
<accession>A0A5J6VIR2</accession>
<dbReference type="Gene3D" id="2.70.40.10">
    <property type="match status" value="1"/>
</dbReference>
<dbReference type="GO" id="GO:0004170">
    <property type="term" value="F:dUTP diphosphatase activity"/>
    <property type="evidence" value="ECO:0007669"/>
    <property type="project" value="UniProtKB-EC"/>
</dbReference>
<dbReference type="EC" id="3.6.1.23" evidence="3"/>
<dbReference type="PANTHER" id="PTHR11241">
    <property type="entry name" value="DEOXYURIDINE 5'-TRIPHOSPHATE NUCLEOTIDOHYDROLASE"/>
    <property type="match status" value="1"/>
</dbReference>
<keyword evidence="5" id="KW-0546">Nucleotide metabolism</keyword>
<evidence type="ECO:0000259" key="6">
    <source>
        <dbReference type="Pfam" id="PF00692"/>
    </source>
</evidence>